<dbReference type="PANTHER" id="PTHR37817">
    <property type="entry name" value="N-ACETYLTRANSFERASE EIS"/>
    <property type="match status" value="1"/>
</dbReference>
<dbReference type="InterPro" id="IPR016181">
    <property type="entry name" value="Acyl_CoA_acyltransferase"/>
</dbReference>
<dbReference type="InterPro" id="IPR036527">
    <property type="entry name" value="SCP2_sterol-bd_dom_sf"/>
</dbReference>
<evidence type="ECO:0000313" key="2">
    <source>
        <dbReference type="EMBL" id="SHK06644.1"/>
    </source>
</evidence>
<evidence type="ECO:0000259" key="1">
    <source>
        <dbReference type="PROSITE" id="PS51186"/>
    </source>
</evidence>
<dbReference type="SUPFAM" id="SSF55718">
    <property type="entry name" value="SCP-like"/>
    <property type="match status" value="1"/>
</dbReference>
<dbReference type="InterPro" id="IPR000182">
    <property type="entry name" value="GNAT_dom"/>
</dbReference>
<dbReference type="EMBL" id="FQZY01000028">
    <property type="protein sequence ID" value="SHK06644.1"/>
    <property type="molecule type" value="Genomic_DNA"/>
</dbReference>
<dbReference type="STRING" id="1121950.SAMN02745243_02103"/>
<dbReference type="Pfam" id="PF13527">
    <property type="entry name" value="Acetyltransf_9"/>
    <property type="match status" value="1"/>
</dbReference>
<keyword evidence="3" id="KW-1185">Reference proteome</keyword>
<protein>
    <submittedName>
        <fullName evidence="2">Predicted acetyltransferase</fullName>
    </submittedName>
</protein>
<dbReference type="Pfam" id="PF13530">
    <property type="entry name" value="SCP2_2"/>
    <property type="match status" value="1"/>
</dbReference>
<name>A0A1M6PFF0_9FIRM</name>
<dbReference type="PROSITE" id="PS51186">
    <property type="entry name" value="GNAT"/>
    <property type="match status" value="1"/>
</dbReference>
<dbReference type="InterPro" id="IPR025559">
    <property type="entry name" value="Eis_dom"/>
</dbReference>
<dbReference type="AlphaFoldDB" id="A0A1M6PFF0"/>
<dbReference type="SUPFAM" id="SSF55729">
    <property type="entry name" value="Acyl-CoA N-acyltransferases (Nat)"/>
    <property type="match status" value="1"/>
</dbReference>
<sequence>MERRKNMELRKLEREEHGLTRQLWEDVFVEDTKEFLDYYYTVKTADNEIYVVEDQNKIRAMIHLNPYKLWVEDKKIKSDYIIAVATEEAYRRKGLMGQLLRRTMRDMYDRKEAFTFLMPAAEAIYTPYDFRFVFDQKQISICGEDGEKKKLSLREAECEDAKKLSGFAKKLLKERYQVYAVRNKKYYETMIREQRSECGGVKMVMSKKELVGFFAYAREENYEIREPLFLPEYEDCLTQTVQELTGDASCRTTVYGADHCGGEAEGHPMIMVRILHLKTLLETLRLKEDVELHCSFAVIDTFLEENTRIWSLCHEKGEEQIMLGETEDSDGVFTIAAFTSFLFGYKTLDEVEREEGVILTDHLRGELGKIRLLKDVFLNEVV</sequence>
<evidence type="ECO:0000313" key="3">
    <source>
        <dbReference type="Proteomes" id="UP000184301"/>
    </source>
</evidence>
<dbReference type="Gene3D" id="3.40.630.30">
    <property type="match status" value="1"/>
</dbReference>
<keyword evidence="2" id="KW-0808">Transferase</keyword>
<reference evidence="2 3" key="1">
    <citation type="submission" date="2016-11" db="EMBL/GenBank/DDBJ databases">
        <authorList>
            <person name="Jaros S."/>
            <person name="Januszkiewicz K."/>
            <person name="Wedrychowicz H."/>
        </authorList>
    </citation>
    <scope>NUCLEOTIDE SEQUENCE [LARGE SCALE GENOMIC DNA]</scope>
    <source>
        <strain evidence="2 3">DSM 15480</strain>
    </source>
</reference>
<dbReference type="GO" id="GO:0034069">
    <property type="term" value="F:aminoglycoside N-acetyltransferase activity"/>
    <property type="evidence" value="ECO:0007669"/>
    <property type="project" value="TreeGrafter"/>
</dbReference>
<dbReference type="Gene3D" id="3.30.1050.10">
    <property type="entry name" value="SCP2 sterol-binding domain"/>
    <property type="match status" value="1"/>
</dbReference>
<dbReference type="CDD" id="cd04301">
    <property type="entry name" value="NAT_SF"/>
    <property type="match status" value="1"/>
</dbReference>
<dbReference type="GO" id="GO:0030649">
    <property type="term" value="P:aminoglycoside antibiotic catabolic process"/>
    <property type="evidence" value="ECO:0007669"/>
    <property type="project" value="TreeGrafter"/>
</dbReference>
<dbReference type="InterPro" id="IPR051554">
    <property type="entry name" value="Acetyltransferase_Eis"/>
</dbReference>
<organism evidence="2 3">
    <name type="scientific">Hespellia stercorisuis DSM 15480</name>
    <dbReference type="NCBI Taxonomy" id="1121950"/>
    <lineage>
        <taxon>Bacteria</taxon>
        <taxon>Bacillati</taxon>
        <taxon>Bacillota</taxon>
        <taxon>Clostridia</taxon>
        <taxon>Lachnospirales</taxon>
        <taxon>Lachnospiraceae</taxon>
        <taxon>Hespellia</taxon>
    </lineage>
</organism>
<dbReference type="Proteomes" id="UP000184301">
    <property type="component" value="Unassembled WGS sequence"/>
</dbReference>
<gene>
    <name evidence="2" type="ORF">SAMN02745243_02103</name>
</gene>
<dbReference type="PANTHER" id="PTHR37817:SF1">
    <property type="entry name" value="N-ACETYLTRANSFERASE EIS"/>
    <property type="match status" value="1"/>
</dbReference>
<accession>A0A1M6PFF0</accession>
<feature type="domain" description="N-acetyltransferase" evidence="1">
    <location>
        <begin position="7"/>
        <end position="165"/>
    </location>
</feature>
<proteinExistence type="predicted"/>
<dbReference type="RefSeq" id="WP_084534005.1">
    <property type="nucleotide sequence ID" value="NZ_FQZY01000028.1"/>
</dbReference>